<feature type="region of interest" description="Disordered" evidence="1">
    <location>
        <begin position="1"/>
        <end position="48"/>
    </location>
</feature>
<protein>
    <submittedName>
        <fullName evidence="3">Uncharacterized protein</fullName>
    </submittedName>
</protein>
<sequence>MSTRSSLARNSIASTEGTPAESTASSDLRTVRGGELGGKKAVSTGDETSVAQQRRKSFQIRALSLLAPSLIIQVIYLISLFALTETLTGGPGVYANSTLCRFAATLEAYTLYYVSIPMTKHLVKRHKTGAGTRVPSRSGVVALHGGSSGGDGAQPRSPSSAVPLTGAIS</sequence>
<dbReference type="Proteomes" id="UP000054350">
    <property type="component" value="Unassembled WGS sequence"/>
</dbReference>
<gene>
    <name evidence="3" type="ORF">AMAG_04025</name>
</gene>
<feature type="compositionally biased region" description="Polar residues" evidence="1">
    <location>
        <begin position="1"/>
        <end position="28"/>
    </location>
</feature>
<reference evidence="4" key="2">
    <citation type="submission" date="2009-11" db="EMBL/GenBank/DDBJ databases">
        <title>The Genome Sequence of Allomyces macrogynus strain ATCC 38327.</title>
        <authorList>
            <consortium name="The Broad Institute Genome Sequencing Platform"/>
            <person name="Russ C."/>
            <person name="Cuomo C."/>
            <person name="Shea T."/>
            <person name="Young S.K."/>
            <person name="Zeng Q."/>
            <person name="Koehrsen M."/>
            <person name="Haas B."/>
            <person name="Borodovsky M."/>
            <person name="Guigo R."/>
            <person name="Alvarado L."/>
            <person name="Berlin A."/>
            <person name="Borenstein D."/>
            <person name="Chen Z."/>
            <person name="Engels R."/>
            <person name="Freedman E."/>
            <person name="Gellesch M."/>
            <person name="Goldberg J."/>
            <person name="Griggs A."/>
            <person name="Gujja S."/>
            <person name="Heiman D."/>
            <person name="Hepburn T."/>
            <person name="Howarth C."/>
            <person name="Jen D."/>
            <person name="Larson L."/>
            <person name="Lewis B."/>
            <person name="Mehta T."/>
            <person name="Park D."/>
            <person name="Pearson M."/>
            <person name="Roberts A."/>
            <person name="Saif S."/>
            <person name="Shenoy N."/>
            <person name="Sisk P."/>
            <person name="Stolte C."/>
            <person name="Sykes S."/>
            <person name="Walk T."/>
            <person name="White J."/>
            <person name="Yandava C."/>
            <person name="Burger G."/>
            <person name="Gray M.W."/>
            <person name="Holland P.W.H."/>
            <person name="King N."/>
            <person name="Lang F.B.F."/>
            <person name="Roger A.J."/>
            <person name="Ruiz-Trillo I."/>
            <person name="Lander E."/>
            <person name="Nusbaum C."/>
        </authorList>
    </citation>
    <scope>NUCLEOTIDE SEQUENCE [LARGE SCALE GENOMIC DNA]</scope>
    <source>
        <strain evidence="4">ATCC 38327</strain>
    </source>
</reference>
<name>A0A0L0S7Z9_ALLM3</name>
<dbReference type="AlphaFoldDB" id="A0A0L0S7Z9"/>
<dbReference type="VEuPathDB" id="FungiDB:AMAG_04025"/>
<dbReference type="EMBL" id="GG745333">
    <property type="protein sequence ID" value="KNE58454.1"/>
    <property type="molecule type" value="Genomic_DNA"/>
</dbReference>
<feature type="transmembrane region" description="Helical" evidence="2">
    <location>
        <begin position="94"/>
        <end position="115"/>
    </location>
</feature>
<organism evidence="3 4">
    <name type="scientific">Allomyces macrogynus (strain ATCC 38327)</name>
    <name type="common">Allomyces javanicus var. macrogynus</name>
    <dbReference type="NCBI Taxonomy" id="578462"/>
    <lineage>
        <taxon>Eukaryota</taxon>
        <taxon>Fungi</taxon>
        <taxon>Fungi incertae sedis</taxon>
        <taxon>Blastocladiomycota</taxon>
        <taxon>Blastocladiomycetes</taxon>
        <taxon>Blastocladiales</taxon>
        <taxon>Blastocladiaceae</taxon>
        <taxon>Allomyces</taxon>
    </lineage>
</organism>
<dbReference type="OrthoDB" id="10471841at2759"/>
<evidence type="ECO:0000256" key="1">
    <source>
        <dbReference type="SAM" id="MobiDB-lite"/>
    </source>
</evidence>
<reference evidence="3 4" key="1">
    <citation type="submission" date="2009-11" db="EMBL/GenBank/DDBJ databases">
        <title>Annotation of Allomyces macrogynus ATCC 38327.</title>
        <authorList>
            <consortium name="The Broad Institute Genome Sequencing Platform"/>
            <person name="Russ C."/>
            <person name="Cuomo C."/>
            <person name="Burger G."/>
            <person name="Gray M.W."/>
            <person name="Holland P.W.H."/>
            <person name="King N."/>
            <person name="Lang F.B.F."/>
            <person name="Roger A.J."/>
            <person name="Ruiz-Trillo I."/>
            <person name="Young S.K."/>
            <person name="Zeng Q."/>
            <person name="Gargeya S."/>
            <person name="Fitzgerald M."/>
            <person name="Haas B."/>
            <person name="Abouelleil A."/>
            <person name="Alvarado L."/>
            <person name="Arachchi H.M."/>
            <person name="Berlin A."/>
            <person name="Chapman S.B."/>
            <person name="Gearin G."/>
            <person name="Goldberg J."/>
            <person name="Griggs A."/>
            <person name="Gujja S."/>
            <person name="Hansen M."/>
            <person name="Heiman D."/>
            <person name="Howarth C."/>
            <person name="Larimer J."/>
            <person name="Lui A."/>
            <person name="MacDonald P.J.P."/>
            <person name="McCowen C."/>
            <person name="Montmayeur A."/>
            <person name="Murphy C."/>
            <person name="Neiman D."/>
            <person name="Pearson M."/>
            <person name="Priest M."/>
            <person name="Roberts A."/>
            <person name="Saif S."/>
            <person name="Shea T."/>
            <person name="Sisk P."/>
            <person name="Stolte C."/>
            <person name="Sykes S."/>
            <person name="Wortman J."/>
            <person name="Nusbaum C."/>
            <person name="Birren B."/>
        </authorList>
    </citation>
    <scope>NUCLEOTIDE SEQUENCE [LARGE SCALE GENOMIC DNA]</scope>
    <source>
        <strain evidence="3 4">ATCC 38327</strain>
    </source>
</reference>
<keyword evidence="4" id="KW-1185">Reference proteome</keyword>
<proteinExistence type="predicted"/>
<feature type="region of interest" description="Disordered" evidence="1">
    <location>
        <begin position="144"/>
        <end position="169"/>
    </location>
</feature>
<accession>A0A0L0S7Z9</accession>
<feature type="transmembrane region" description="Helical" evidence="2">
    <location>
        <begin position="62"/>
        <end position="82"/>
    </location>
</feature>
<keyword evidence="2" id="KW-0472">Membrane</keyword>
<evidence type="ECO:0000313" key="3">
    <source>
        <dbReference type="EMBL" id="KNE58454.1"/>
    </source>
</evidence>
<keyword evidence="2" id="KW-1133">Transmembrane helix</keyword>
<keyword evidence="2" id="KW-0812">Transmembrane</keyword>
<feature type="compositionally biased region" description="Polar residues" evidence="1">
    <location>
        <begin position="156"/>
        <end position="169"/>
    </location>
</feature>
<evidence type="ECO:0000313" key="4">
    <source>
        <dbReference type="Proteomes" id="UP000054350"/>
    </source>
</evidence>
<evidence type="ECO:0000256" key="2">
    <source>
        <dbReference type="SAM" id="Phobius"/>
    </source>
</evidence>